<comment type="caution">
    <text evidence="3">The sequence shown here is derived from an EMBL/GenBank/DDBJ whole genome shotgun (WGS) entry which is preliminary data.</text>
</comment>
<dbReference type="InterPro" id="IPR002563">
    <property type="entry name" value="Flavin_Rdtase-like_dom"/>
</dbReference>
<name>A0A5C8Z4U1_9ACTN</name>
<proteinExistence type="predicted"/>
<evidence type="ECO:0000313" key="4">
    <source>
        <dbReference type="Proteomes" id="UP000321234"/>
    </source>
</evidence>
<keyword evidence="1" id="KW-0560">Oxidoreductase</keyword>
<dbReference type="GO" id="GO:0010181">
    <property type="term" value="F:FMN binding"/>
    <property type="evidence" value="ECO:0007669"/>
    <property type="project" value="InterPro"/>
</dbReference>
<dbReference type="PANTHER" id="PTHR30466">
    <property type="entry name" value="FLAVIN REDUCTASE"/>
    <property type="match status" value="1"/>
</dbReference>
<dbReference type="Pfam" id="PF01613">
    <property type="entry name" value="Flavin_Reduct"/>
    <property type="match status" value="1"/>
</dbReference>
<organism evidence="3 4">
    <name type="scientific">Quadrisphaera setariae</name>
    <dbReference type="NCBI Taxonomy" id="2593304"/>
    <lineage>
        <taxon>Bacteria</taxon>
        <taxon>Bacillati</taxon>
        <taxon>Actinomycetota</taxon>
        <taxon>Actinomycetes</taxon>
        <taxon>Kineosporiales</taxon>
        <taxon>Kineosporiaceae</taxon>
        <taxon>Quadrisphaera</taxon>
    </lineage>
</organism>
<accession>A0A5C8Z4U1</accession>
<dbReference type="EMBL" id="VKAC01000016">
    <property type="protein sequence ID" value="TXR52253.1"/>
    <property type="molecule type" value="Genomic_DNA"/>
</dbReference>
<evidence type="ECO:0000313" key="3">
    <source>
        <dbReference type="EMBL" id="TXR52253.1"/>
    </source>
</evidence>
<dbReference type="AlphaFoldDB" id="A0A5C8Z4U1"/>
<feature type="domain" description="Flavin reductase like" evidence="2">
    <location>
        <begin position="18"/>
        <end position="161"/>
    </location>
</feature>
<dbReference type="PANTHER" id="PTHR30466:SF1">
    <property type="entry name" value="FMN REDUCTASE (NADH) RUTF"/>
    <property type="match status" value="1"/>
</dbReference>
<dbReference type="InterPro" id="IPR012349">
    <property type="entry name" value="Split_barrel_FMN-bd"/>
</dbReference>
<dbReference type="OrthoDB" id="8901155at2"/>
<evidence type="ECO:0000256" key="1">
    <source>
        <dbReference type="ARBA" id="ARBA00023002"/>
    </source>
</evidence>
<dbReference type="SMART" id="SM00903">
    <property type="entry name" value="Flavin_Reduct"/>
    <property type="match status" value="1"/>
</dbReference>
<dbReference type="SUPFAM" id="SSF50475">
    <property type="entry name" value="FMN-binding split barrel"/>
    <property type="match status" value="1"/>
</dbReference>
<keyword evidence="4" id="KW-1185">Reference proteome</keyword>
<evidence type="ECO:0000259" key="2">
    <source>
        <dbReference type="SMART" id="SM00903"/>
    </source>
</evidence>
<dbReference type="GO" id="GO:0006208">
    <property type="term" value="P:pyrimidine nucleobase catabolic process"/>
    <property type="evidence" value="ECO:0007669"/>
    <property type="project" value="TreeGrafter"/>
</dbReference>
<dbReference type="RefSeq" id="WP_147928272.1">
    <property type="nucleotide sequence ID" value="NZ_VKAC01000016.1"/>
</dbReference>
<dbReference type="GO" id="GO:0042602">
    <property type="term" value="F:riboflavin reductase (NADPH) activity"/>
    <property type="evidence" value="ECO:0007669"/>
    <property type="project" value="TreeGrafter"/>
</dbReference>
<gene>
    <name evidence="3" type="ORF">FMM08_20865</name>
</gene>
<sequence length="165" mass="17380">MTCTATTDAPVVDLAGAFRTVASSAWVVTTRAPERPVGFTAISVASVSLAPPLLSFNVSRTSSSLEALLAERRVAVHLLADDQEALARRFAAPADGRFPDDGSWTWDPTGLPALHGVVARLAGPVHDVVEAGDSVVLLVRPEVTEVRGGTPLVHHARSYPRLSPI</sequence>
<protein>
    <submittedName>
        <fullName evidence="3">Flavin reductase family protein</fullName>
    </submittedName>
</protein>
<dbReference type="Proteomes" id="UP000321234">
    <property type="component" value="Unassembled WGS sequence"/>
</dbReference>
<reference evidence="3 4" key="1">
    <citation type="submission" date="2019-07" db="EMBL/GenBank/DDBJ databases">
        <title>Quadrisphaera sp. strain DD2A genome sequencing and assembly.</title>
        <authorList>
            <person name="Kim I."/>
        </authorList>
    </citation>
    <scope>NUCLEOTIDE SEQUENCE [LARGE SCALE GENOMIC DNA]</scope>
    <source>
        <strain evidence="3 4">DD2A</strain>
    </source>
</reference>
<dbReference type="InterPro" id="IPR050268">
    <property type="entry name" value="NADH-dep_flavin_reductase"/>
</dbReference>
<dbReference type="Gene3D" id="2.30.110.10">
    <property type="entry name" value="Electron Transport, Fmn-binding Protein, Chain A"/>
    <property type="match status" value="1"/>
</dbReference>